<protein>
    <recommendedName>
        <fullName evidence="6 19">Adenosylcobinamide-GDP ribazoletransferase</fullName>
        <ecNumber evidence="5 19">2.7.8.26</ecNumber>
    </recommendedName>
    <alternativeName>
        <fullName evidence="16 19">Cobalamin synthase</fullName>
    </alternativeName>
    <alternativeName>
        <fullName evidence="15 19">Cobalamin-5'-phosphate synthase</fullName>
    </alternativeName>
</protein>
<dbReference type="HAMAP" id="MF_00719">
    <property type="entry name" value="CobS"/>
    <property type="match status" value="1"/>
</dbReference>
<evidence type="ECO:0000313" key="20">
    <source>
        <dbReference type="EMBL" id="EHP45749.1"/>
    </source>
</evidence>
<dbReference type="AlphaFoldDB" id="H1DKD5"/>
<dbReference type="GO" id="GO:0009236">
    <property type="term" value="P:cobalamin biosynthetic process"/>
    <property type="evidence" value="ECO:0007669"/>
    <property type="project" value="UniProtKB-UniRule"/>
</dbReference>
<dbReference type="NCBIfam" id="TIGR00317">
    <property type="entry name" value="cobS"/>
    <property type="match status" value="1"/>
</dbReference>
<dbReference type="GO" id="GO:0005886">
    <property type="term" value="C:plasma membrane"/>
    <property type="evidence" value="ECO:0007669"/>
    <property type="project" value="UniProtKB-SubCell"/>
</dbReference>
<proteinExistence type="inferred from homology"/>
<feature type="transmembrane region" description="Helical" evidence="19">
    <location>
        <begin position="34"/>
        <end position="59"/>
    </location>
</feature>
<dbReference type="GO" id="GO:0051073">
    <property type="term" value="F:adenosylcobinamide-GDP ribazoletransferase activity"/>
    <property type="evidence" value="ECO:0007669"/>
    <property type="project" value="UniProtKB-UniRule"/>
</dbReference>
<evidence type="ECO:0000256" key="17">
    <source>
        <dbReference type="ARBA" id="ARBA00048623"/>
    </source>
</evidence>
<reference evidence="20 21" key="1">
    <citation type="submission" date="2012-01" db="EMBL/GenBank/DDBJ databases">
        <title>The Genome Sequence of Odoribacter laneus YIT 12061.</title>
        <authorList>
            <consortium name="The Broad Institute Genome Sequencing Platform"/>
            <person name="Earl A."/>
            <person name="Ward D."/>
            <person name="Feldgarden M."/>
            <person name="Gevers D."/>
            <person name="Morotomi M."/>
            <person name="Young S.K."/>
            <person name="Zeng Q."/>
            <person name="Gargeya S."/>
            <person name="Fitzgerald M."/>
            <person name="Haas B."/>
            <person name="Abouelleil A."/>
            <person name="Alvarado L."/>
            <person name="Arachchi H.M."/>
            <person name="Berlin A."/>
            <person name="Chapman S.B."/>
            <person name="Gearin G."/>
            <person name="Goldberg J."/>
            <person name="Griggs A."/>
            <person name="Gujja S."/>
            <person name="Hansen M."/>
            <person name="Heiman D."/>
            <person name="Howarth C."/>
            <person name="Larimer J."/>
            <person name="Lui A."/>
            <person name="MacDonald P.J.P."/>
            <person name="McCowen C."/>
            <person name="Montmayeur A."/>
            <person name="Murphy C."/>
            <person name="Neiman D."/>
            <person name="Pearson M."/>
            <person name="Priest M."/>
            <person name="Roberts A."/>
            <person name="Saif S."/>
            <person name="Shea T."/>
            <person name="Sisk P."/>
            <person name="Stolte C."/>
            <person name="Sykes S."/>
            <person name="Wortman J."/>
            <person name="Nusbaum C."/>
            <person name="Birren B."/>
        </authorList>
    </citation>
    <scope>NUCLEOTIDE SEQUENCE [LARGE SCALE GENOMIC DNA]</scope>
    <source>
        <strain evidence="20 21">YIT 12061</strain>
    </source>
</reference>
<evidence type="ECO:0000256" key="12">
    <source>
        <dbReference type="ARBA" id="ARBA00022989"/>
    </source>
</evidence>
<feature type="transmembrane region" description="Helical" evidence="19">
    <location>
        <begin position="227"/>
        <end position="247"/>
    </location>
</feature>
<evidence type="ECO:0000256" key="10">
    <source>
        <dbReference type="ARBA" id="ARBA00022692"/>
    </source>
</evidence>
<evidence type="ECO:0000256" key="3">
    <source>
        <dbReference type="ARBA" id="ARBA00004663"/>
    </source>
</evidence>
<dbReference type="UniPathway" id="UPA00148">
    <property type="reaction ID" value="UER00238"/>
</dbReference>
<comment type="cofactor">
    <cofactor evidence="1 19">
        <name>Mg(2+)</name>
        <dbReference type="ChEBI" id="CHEBI:18420"/>
    </cofactor>
</comment>
<accession>H1DKD5</accession>
<evidence type="ECO:0000256" key="9">
    <source>
        <dbReference type="ARBA" id="ARBA00022679"/>
    </source>
</evidence>
<comment type="function">
    <text evidence="14 19">Joins adenosylcobinamide-GDP and alpha-ribazole to generate adenosylcobalamin (Ado-cobalamin). Also synthesizes adenosylcobalamin 5'-phosphate from adenosylcobinamide-GDP and alpha-ribazole 5'-phosphate.</text>
</comment>
<feature type="transmembrane region" description="Helical" evidence="19">
    <location>
        <begin position="132"/>
        <end position="155"/>
    </location>
</feature>
<evidence type="ECO:0000256" key="11">
    <source>
        <dbReference type="ARBA" id="ARBA00022842"/>
    </source>
</evidence>
<dbReference type="Proteomes" id="UP000004892">
    <property type="component" value="Unassembled WGS sequence"/>
</dbReference>
<dbReference type="InterPro" id="IPR003805">
    <property type="entry name" value="CobS"/>
</dbReference>
<dbReference type="EMBL" id="ADMC01000028">
    <property type="protein sequence ID" value="EHP45749.1"/>
    <property type="molecule type" value="Genomic_DNA"/>
</dbReference>
<evidence type="ECO:0000256" key="13">
    <source>
        <dbReference type="ARBA" id="ARBA00023136"/>
    </source>
</evidence>
<evidence type="ECO:0000256" key="16">
    <source>
        <dbReference type="ARBA" id="ARBA00032853"/>
    </source>
</evidence>
<dbReference type="HOGENOM" id="CLU_057426_1_1_10"/>
<keyword evidence="13 19" id="KW-0472">Membrane</keyword>
<evidence type="ECO:0000256" key="8">
    <source>
        <dbReference type="ARBA" id="ARBA00022573"/>
    </source>
</evidence>
<dbReference type="eggNOG" id="COG0368">
    <property type="taxonomic scope" value="Bacteria"/>
</dbReference>
<comment type="subcellular location">
    <subcellularLocation>
        <location evidence="2 19">Cell membrane</location>
        <topology evidence="2 19">Multi-pass membrane protein</topology>
    </subcellularLocation>
</comment>
<gene>
    <name evidence="19" type="primary">cobS</name>
    <name evidence="20" type="ORF">HMPREF9449_02721</name>
</gene>
<sequence>MKGFLASLMMLTRLPLWRIIKVDPRYYSDTLKYWPLVGFVTGFTTLGTYWLASLCMPLLPASVIAILSRLLLTGALHEDGLADFLDGFGGGNSKEQILTIMKDSHIGSYGTIGLILYFLTYVSFLASFDPYLILPVILAADVLSKLCASIMIGTLGYVRKAEESKTKLIYRKIHWGEYLFIAFLCLIPFLFLRDPFFLLALFPAVFVTIALRIYLKKKIGGYTGDCCGASVLIIEQSFYLGCIIIYYW</sequence>
<keyword evidence="9 19" id="KW-0808">Transferase</keyword>
<dbReference type="GO" id="GO:0008818">
    <property type="term" value="F:cobalamin 5'-phosphate synthase activity"/>
    <property type="evidence" value="ECO:0007669"/>
    <property type="project" value="UniProtKB-UniRule"/>
</dbReference>
<dbReference type="STRING" id="742817.HMPREF9449_02721"/>
<evidence type="ECO:0000256" key="7">
    <source>
        <dbReference type="ARBA" id="ARBA00022475"/>
    </source>
</evidence>
<name>H1DKD5_9BACT</name>
<dbReference type="GeneID" id="98070251"/>
<evidence type="ECO:0000313" key="21">
    <source>
        <dbReference type="Proteomes" id="UP000004892"/>
    </source>
</evidence>
<dbReference type="PANTHER" id="PTHR34148">
    <property type="entry name" value="ADENOSYLCOBINAMIDE-GDP RIBAZOLETRANSFERASE"/>
    <property type="match status" value="1"/>
</dbReference>
<keyword evidence="7 19" id="KW-1003">Cell membrane</keyword>
<comment type="catalytic activity">
    <reaction evidence="18 19">
        <text>alpha-ribazole 5'-phosphate + adenosylcob(III)inamide-GDP = adenosylcob(III)alamin 5'-phosphate + GMP + H(+)</text>
        <dbReference type="Rhea" id="RHEA:23560"/>
        <dbReference type="ChEBI" id="CHEBI:15378"/>
        <dbReference type="ChEBI" id="CHEBI:57918"/>
        <dbReference type="ChEBI" id="CHEBI:58115"/>
        <dbReference type="ChEBI" id="CHEBI:60487"/>
        <dbReference type="ChEBI" id="CHEBI:60493"/>
        <dbReference type="EC" id="2.7.8.26"/>
    </reaction>
</comment>
<comment type="pathway">
    <text evidence="3 19">Cofactor biosynthesis; adenosylcobalamin biosynthesis; adenosylcobalamin from cob(II)yrinate a,c-diamide: step 7/7.</text>
</comment>
<feature type="transmembrane region" description="Helical" evidence="19">
    <location>
        <begin position="197"/>
        <end position="215"/>
    </location>
</feature>
<organism evidence="20 21">
    <name type="scientific">Odoribacter laneus YIT 12061</name>
    <dbReference type="NCBI Taxonomy" id="742817"/>
    <lineage>
        <taxon>Bacteria</taxon>
        <taxon>Pseudomonadati</taxon>
        <taxon>Bacteroidota</taxon>
        <taxon>Bacteroidia</taxon>
        <taxon>Bacteroidales</taxon>
        <taxon>Odoribacteraceae</taxon>
        <taxon>Odoribacter</taxon>
    </lineage>
</organism>
<evidence type="ECO:0000256" key="15">
    <source>
        <dbReference type="ARBA" id="ARBA00032605"/>
    </source>
</evidence>
<keyword evidence="10 19" id="KW-0812">Transmembrane</keyword>
<evidence type="ECO:0000256" key="14">
    <source>
        <dbReference type="ARBA" id="ARBA00025228"/>
    </source>
</evidence>
<comment type="catalytic activity">
    <reaction evidence="17 19">
        <text>alpha-ribazole + adenosylcob(III)inamide-GDP = adenosylcob(III)alamin + GMP + H(+)</text>
        <dbReference type="Rhea" id="RHEA:16049"/>
        <dbReference type="ChEBI" id="CHEBI:10329"/>
        <dbReference type="ChEBI" id="CHEBI:15378"/>
        <dbReference type="ChEBI" id="CHEBI:18408"/>
        <dbReference type="ChEBI" id="CHEBI:58115"/>
        <dbReference type="ChEBI" id="CHEBI:60487"/>
        <dbReference type="EC" id="2.7.8.26"/>
    </reaction>
</comment>
<evidence type="ECO:0000256" key="6">
    <source>
        <dbReference type="ARBA" id="ARBA00015850"/>
    </source>
</evidence>
<evidence type="ECO:0000256" key="5">
    <source>
        <dbReference type="ARBA" id="ARBA00013200"/>
    </source>
</evidence>
<dbReference type="PATRIC" id="fig|742817.3.peg.2914"/>
<comment type="similarity">
    <text evidence="4 19">Belongs to the CobS family.</text>
</comment>
<feature type="transmembrane region" description="Helical" evidence="19">
    <location>
        <begin position="175"/>
        <end position="191"/>
    </location>
</feature>
<evidence type="ECO:0000256" key="1">
    <source>
        <dbReference type="ARBA" id="ARBA00001946"/>
    </source>
</evidence>
<dbReference type="Pfam" id="PF02654">
    <property type="entry name" value="CobS"/>
    <property type="match status" value="1"/>
</dbReference>
<evidence type="ECO:0000256" key="19">
    <source>
        <dbReference type="HAMAP-Rule" id="MF_00719"/>
    </source>
</evidence>
<keyword evidence="8 19" id="KW-0169">Cobalamin biosynthesis</keyword>
<comment type="caution">
    <text evidence="20">The sequence shown here is derived from an EMBL/GenBank/DDBJ whole genome shotgun (WGS) entry which is preliminary data.</text>
</comment>
<dbReference type="EC" id="2.7.8.26" evidence="5 19"/>
<evidence type="ECO:0000256" key="2">
    <source>
        <dbReference type="ARBA" id="ARBA00004651"/>
    </source>
</evidence>
<feature type="transmembrane region" description="Helical" evidence="19">
    <location>
        <begin position="106"/>
        <end position="126"/>
    </location>
</feature>
<keyword evidence="11 19" id="KW-0460">Magnesium</keyword>
<keyword evidence="12 19" id="KW-1133">Transmembrane helix</keyword>
<evidence type="ECO:0000256" key="4">
    <source>
        <dbReference type="ARBA" id="ARBA00010561"/>
    </source>
</evidence>
<evidence type="ECO:0000256" key="18">
    <source>
        <dbReference type="ARBA" id="ARBA00049504"/>
    </source>
</evidence>
<dbReference type="PANTHER" id="PTHR34148:SF1">
    <property type="entry name" value="ADENOSYLCOBINAMIDE-GDP RIBAZOLETRANSFERASE"/>
    <property type="match status" value="1"/>
</dbReference>
<dbReference type="RefSeq" id="WP_009137865.1">
    <property type="nucleotide sequence ID" value="NZ_JH594597.1"/>
</dbReference>
<keyword evidence="21" id="KW-1185">Reference proteome</keyword>